<dbReference type="Gramene" id="OMO91408">
    <property type="protein sequence ID" value="OMO91408"/>
    <property type="gene ID" value="CCACVL1_07127"/>
</dbReference>
<keyword evidence="2" id="KW-1185">Reference proteome</keyword>
<proteinExistence type="predicted"/>
<evidence type="ECO:0000313" key="2">
    <source>
        <dbReference type="Proteomes" id="UP000188268"/>
    </source>
</evidence>
<sequence>MTKTYGEITRTMQWRPTITRGRSVALKIL</sequence>
<evidence type="ECO:0000313" key="1">
    <source>
        <dbReference type="EMBL" id="OMO91408.1"/>
    </source>
</evidence>
<organism evidence="1 2">
    <name type="scientific">Corchorus capsularis</name>
    <name type="common">Jute</name>
    <dbReference type="NCBI Taxonomy" id="210143"/>
    <lineage>
        <taxon>Eukaryota</taxon>
        <taxon>Viridiplantae</taxon>
        <taxon>Streptophyta</taxon>
        <taxon>Embryophyta</taxon>
        <taxon>Tracheophyta</taxon>
        <taxon>Spermatophyta</taxon>
        <taxon>Magnoliopsida</taxon>
        <taxon>eudicotyledons</taxon>
        <taxon>Gunneridae</taxon>
        <taxon>Pentapetalae</taxon>
        <taxon>rosids</taxon>
        <taxon>malvids</taxon>
        <taxon>Malvales</taxon>
        <taxon>Malvaceae</taxon>
        <taxon>Grewioideae</taxon>
        <taxon>Apeibeae</taxon>
        <taxon>Corchorus</taxon>
    </lineage>
</organism>
<dbReference type="Proteomes" id="UP000188268">
    <property type="component" value="Unassembled WGS sequence"/>
</dbReference>
<gene>
    <name evidence="1" type="ORF">CCACVL1_07127</name>
</gene>
<dbReference type="EMBL" id="AWWV01008328">
    <property type="protein sequence ID" value="OMO91408.1"/>
    <property type="molecule type" value="Genomic_DNA"/>
</dbReference>
<feature type="non-terminal residue" evidence="1">
    <location>
        <position position="29"/>
    </location>
</feature>
<accession>A0A1R3J987</accession>
<dbReference type="AlphaFoldDB" id="A0A1R3J987"/>
<protein>
    <submittedName>
        <fullName evidence="1">Uncharacterized protein</fullName>
    </submittedName>
</protein>
<comment type="caution">
    <text evidence="1">The sequence shown here is derived from an EMBL/GenBank/DDBJ whole genome shotgun (WGS) entry which is preliminary data.</text>
</comment>
<reference evidence="1 2" key="1">
    <citation type="submission" date="2013-09" db="EMBL/GenBank/DDBJ databases">
        <title>Corchorus capsularis genome sequencing.</title>
        <authorList>
            <person name="Alam M."/>
            <person name="Haque M.S."/>
            <person name="Islam M.S."/>
            <person name="Emdad E.M."/>
            <person name="Islam M.M."/>
            <person name="Ahmed B."/>
            <person name="Halim A."/>
            <person name="Hossen Q.M.M."/>
            <person name="Hossain M.Z."/>
            <person name="Ahmed R."/>
            <person name="Khan M.M."/>
            <person name="Islam R."/>
            <person name="Rashid M.M."/>
            <person name="Khan S.A."/>
            <person name="Rahman M.S."/>
            <person name="Alam M."/>
        </authorList>
    </citation>
    <scope>NUCLEOTIDE SEQUENCE [LARGE SCALE GENOMIC DNA]</scope>
    <source>
        <strain evidence="2">cv. CVL-1</strain>
        <tissue evidence="1">Whole seedling</tissue>
    </source>
</reference>
<name>A0A1R3J987_COCAP</name>